<evidence type="ECO:0000256" key="2">
    <source>
        <dbReference type="SAM" id="SignalP"/>
    </source>
</evidence>
<dbReference type="Gene3D" id="2.130.10.130">
    <property type="entry name" value="Integrin alpha, N-terminal"/>
    <property type="match status" value="1"/>
</dbReference>
<evidence type="ECO:0000313" key="3">
    <source>
        <dbReference type="EMBL" id="SNS78158.1"/>
    </source>
</evidence>
<dbReference type="PANTHER" id="PTHR46580">
    <property type="entry name" value="SENSOR KINASE-RELATED"/>
    <property type="match status" value="1"/>
</dbReference>
<keyword evidence="1 2" id="KW-0732">Signal</keyword>
<dbReference type="EMBL" id="FZPD01000002">
    <property type="protein sequence ID" value="SNS78158.1"/>
    <property type="molecule type" value="Genomic_DNA"/>
</dbReference>
<dbReference type="OrthoDB" id="9816120at2"/>
<organism evidence="3 4">
    <name type="scientific">Ekhidna lutea</name>
    <dbReference type="NCBI Taxonomy" id="447679"/>
    <lineage>
        <taxon>Bacteria</taxon>
        <taxon>Pseudomonadati</taxon>
        <taxon>Bacteroidota</taxon>
        <taxon>Cytophagia</taxon>
        <taxon>Cytophagales</taxon>
        <taxon>Reichenbachiellaceae</taxon>
        <taxon>Ekhidna</taxon>
    </lineage>
</organism>
<gene>
    <name evidence="3" type="ORF">SAMN05421640_1215</name>
</gene>
<protein>
    <submittedName>
        <fullName evidence="3">Repeat domain-containing protein</fullName>
    </submittedName>
</protein>
<reference evidence="3 4" key="1">
    <citation type="submission" date="2017-06" db="EMBL/GenBank/DDBJ databases">
        <authorList>
            <person name="Kim H.J."/>
            <person name="Triplett B.A."/>
        </authorList>
    </citation>
    <scope>NUCLEOTIDE SEQUENCE [LARGE SCALE GENOMIC DNA]</scope>
    <source>
        <strain evidence="3 4">DSM 19307</strain>
    </source>
</reference>
<dbReference type="SUPFAM" id="SSF69318">
    <property type="entry name" value="Integrin alpha N-terminal domain"/>
    <property type="match status" value="1"/>
</dbReference>
<evidence type="ECO:0000256" key="1">
    <source>
        <dbReference type="ARBA" id="ARBA00022729"/>
    </source>
</evidence>
<proteinExistence type="predicted"/>
<dbReference type="RefSeq" id="WP_089355966.1">
    <property type="nucleotide sequence ID" value="NZ_FZPD01000002.1"/>
</dbReference>
<name>A0A239HAU5_EKHLU</name>
<dbReference type="InterPro" id="IPR013517">
    <property type="entry name" value="FG-GAP"/>
</dbReference>
<dbReference type="Pfam" id="PF13517">
    <property type="entry name" value="FG-GAP_3"/>
    <property type="match status" value="1"/>
</dbReference>
<keyword evidence="4" id="KW-1185">Reference proteome</keyword>
<sequence length="504" mass="55414">MKIKQTICLSLLAIFFSCGSDEPSNVEPLDAEIIALELQTGEETYATSIAGNTITTENKISFLVSEVSIKTLKLSSNATADRKVGDKLVLDSDPITITVTAADQSKQTTYSIELVKDEGLELSPNATIEVGSSYSLQTSDVYVDSWQLKKIDGLEFTHAYGDFNSDGHTDVLMAGGKFKTYDRYPMHLFLGNGSAVNADYCECAGACNTSCDGFAESTSAFPADFEGMINARKIITGDYNNDGLLDAFSIGHGYDDVPYPGEAPVLLMNNGAGFTPTIFNDFVGFYHGGASADIDHDGDLDIIMTGWPMPQFSTVILLNDGSGSFSTATDRIDDYFLDNGGYYTAEFIDIDKDGFIDLLLAGHEDPTAENAPTLILWGNSSGKYYRDLSTTLPTLIDYTIVVDIDAEDIDNDGDRDIILNRVTDGNKYGFYERFQLQVIENLGDRTFKDATSERITNNEGDTWRLWVYMQDLNGDGTIDLYYERDHFPNLKWINDGSGNFTIVN</sequence>
<dbReference type="PANTHER" id="PTHR46580:SF4">
    <property type="entry name" value="ATP_GTP-BINDING PROTEIN"/>
    <property type="match status" value="1"/>
</dbReference>
<feature type="signal peptide" evidence="2">
    <location>
        <begin position="1"/>
        <end position="20"/>
    </location>
</feature>
<dbReference type="AlphaFoldDB" id="A0A239HAU5"/>
<evidence type="ECO:0000313" key="4">
    <source>
        <dbReference type="Proteomes" id="UP000198393"/>
    </source>
</evidence>
<dbReference type="InterPro" id="IPR028994">
    <property type="entry name" value="Integrin_alpha_N"/>
</dbReference>
<dbReference type="PROSITE" id="PS51257">
    <property type="entry name" value="PROKAR_LIPOPROTEIN"/>
    <property type="match status" value="1"/>
</dbReference>
<feature type="chain" id="PRO_5012195943" evidence="2">
    <location>
        <begin position="21"/>
        <end position="504"/>
    </location>
</feature>
<dbReference type="Proteomes" id="UP000198393">
    <property type="component" value="Unassembled WGS sequence"/>
</dbReference>
<accession>A0A239HAU5</accession>